<reference evidence="1" key="1">
    <citation type="submission" date="2023-02" db="EMBL/GenBank/DDBJ databases">
        <title>Genome of Flavobacteriaceae gen. nov. sp. strain F89.</title>
        <authorList>
            <person name="Wang Y."/>
        </authorList>
    </citation>
    <scope>NUCLEOTIDE SEQUENCE</scope>
    <source>
        <strain evidence="1">F89</strain>
    </source>
</reference>
<protein>
    <recommendedName>
        <fullName evidence="3">YD repeat-containing protein</fullName>
    </recommendedName>
</protein>
<comment type="caution">
    <text evidence="1">The sequence shown here is derived from an EMBL/GenBank/DDBJ whole genome shotgun (WGS) entry which is preliminary data.</text>
</comment>
<dbReference type="RefSeq" id="WP_317903095.1">
    <property type="nucleotide sequence ID" value="NZ_JAIRBC010000022.1"/>
</dbReference>
<organism evidence="1 2">
    <name type="scientific">Cerina litoralis</name>
    <dbReference type="NCBI Taxonomy" id="2874477"/>
    <lineage>
        <taxon>Bacteria</taxon>
        <taxon>Pseudomonadati</taxon>
        <taxon>Bacteroidota</taxon>
        <taxon>Flavobacteriia</taxon>
        <taxon>Flavobacteriales</taxon>
        <taxon>Flavobacteriaceae</taxon>
        <taxon>Cerina</taxon>
    </lineage>
</organism>
<name>A0AAE3JS13_9FLAO</name>
<gene>
    <name evidence="1" type="ORF">K8352_14430</name>
</gene>
<dbReference type="Proteomes" id="UP001200642">
    <property type="component" value="Unassembled WGS sequence"/>
</dbReference>
<dbReference type="AlphaFoldDB" id="A0AAE3JS13"/>
<proteinExistence type="predicted"/>
<evidence type="ECO:0000313" key="1">
    <source>
        <dbReference type="EMBL" id="MCG2461953.1"/>
    </source>
</evidence>
<accession>A0AAE3JS13</accession>
<keyword evidence="2" id="KW-1185">Reference proteome</keyword>
<sequence>MEKNYPLPFLWAPMLTLLSVSILLGPVVLSAQEIKIFTLKDFDLHGEVKSCLVVTDYGKEEYDFAPNGFLTKSVTRYNDTDYDISSFKYQNGQLLENRVENYRNGTLDKTTSLVHIYTMDTTALKRISETVFSYNKEFLGRYEYEYDSINRLVKIRQVDNEGIDESDIEYTTFKGETTKTYSLNGVIQKSIRISIKKGKNNTENRVELTKKFLGGDAINATEKVYNADNRILSEETFIFDAETKKFVSQQILLYHYDDLGILTELRIKTPNTESVKNYIYQFDDGATGNWIKKIVTPDNSYITRKIQYYAPVVIEDKQ</sequence>
<evidence type="ECO:0008006" key="3">
    <source>
        <dbReference type="Google" id="ProtNLM"/>
    </source>
</evidence>
<evidence type="ECO:0000313" key="2">
    <source>
        <dbReference type="Proteomes" id="UP001200642"/>
    </source>
</evidence>
<dbReference type="EMBL" id="JAIRBC010000022">
    <property type="protein sequence ID" value="MCG2461953.1"/>
    <property type="molecule type" value="Genomic_DNA"/>
</dbReference>